<reference evidence="6" key="1">
    <citation type="submission" date="2022-12" db="EMBL/GenBank/DDBJ databases">
        <title>Draft genome assemblies for two species of Escallonia (Escalloniales).</title>
        <authorList>
            <person name="Chanderbali A."/>
            <person name="Dervinis C."/>
            <person name="Anghel I."/>
            <person name="Soltis D."/>
            <person name="Soltis P."/>
            <person name="Zapata F."/>
        </authorList>
    </citation>
    <scope>NUCLEOTIDE SEQUENCE</scope>
    <source>
        <strain evidence="6">UCBG64.0493</strain>
        <tissue evidence="6">Leaf</tissue>
    </source>
</reference>
<comment type="similarity">
    <text evidence="1">Belongs to the iron/manganese superoxide dismutase family.</text>
</comment>
<dbReference type="EMBL" id="JAVXUP010001971">
    <property type="protein sequence ID" value="KAK3006601.1"/>
    <property type="molecule type" value="Genomic_DNA"/>
</dbReference>
<dbReference type="Proteomes" id="UP001188597">
    <property type="component" value="Unassembled WGS sequence"/>
</dbReference>
<keyword evidence="7" id="KW-1185">Reference proteome</keyword>
<dbReference type="GO" id="GO:0004784">
    <property type="term" value="F:superoxide dismutase activity"/>
    <property type="evidence" value="ECO:0007669"/>
    <property type="project" value="UniProtKB-EC"/>
</dbReference>
<proteinExistence type="inferred from homology"/>
<evidence type="ECO:0000256" key="4">
    <source>
        <dbReference type="ARBA" id="ARBA00023002"/>
    </source>
</evidence>
<organism evidence="6 7">
    <name type="scientific">Escallonia herrerae</name>
    <dbReference type="NCBI Taxonomy" id="1293975"/>
    <lineage>
        <taxon>Eukaryota</taxon>
        <taxon>Viridiplantae</taxon>
        <taxon>Streptophyta</taxon>
        <taxon>Embryophyta</taxon>
        <taxon>Tracheophyta</taxon>
        <taxon>Spermatophyta</taxon>
        <taxon>Magnoliopsida</taxon>
        <taxon>eudicotyledons</taxon>
        <taxon>Gunneridae</taxon>
        <taxon>Pentapetalae</taxon>
        <taxon>asterids</taxon>
        <taxon>campanulids</taxon>
        <taxon>Escalloniales</taxon>
        <taxon>Escalloniaceae</taxon>
        <taxon>Escallonia</taxon>
    </lineage>
</organism>
<evidence type="ECO:0000259" key="5">
    <source>
        <dbReference type="Pfam" id="PF02777"/>
    </source>
</evidence>
<keyword evidence="3" id="KW-0479">Metal-binding</keyword>
<dbReference type="EC" id="1.15.1.1" evidence="2"/>
<accession>A0AA89AN82</accession>
<dbReference type="Pfam" id="PF02777">
    <property type="entry name" value="Sod_Fe_C"/>
    <property type="match status" value="1"/>
</dbReference>
<dbReference type="InterPro" id="IPR019832">
    <property type="entry name" value="Mn/Fe_SOD_C"/>
</dbReference>
<dbReference type="PANTHER" id="PTHR11404:SF6">
    <property type="entry name" value="SUPEROXIDE DISMUTASE [MN], MITOCHONDRIAL"/>
    <property type="match status" value="1"/>
</dbReference>
<evidence type="ECO:0000313" key="7">
    <source>
        <dbReference type="Proteomes" id="UP001188597"/>
    </source>
</evidence>
<dbReference type="PANTHER" id="PTHR11404">
    <property type="entry name" value="SUPEROXIDE DISMUTASE 2"/>
    <property type="match status" value="1"/>
</dbReference>
<sequence length="277" mass="30399">MALRSILSKNTIAKSVGLGLRLGHVRGLKTLSLPDLPYGYGALEPEGGGEPPKGTLAEAIDKQFISLGKLIEKINGEGAALQGSGWVWLAFDKELGRLAVETTLNQLLGSDILVHSDQGLDLDIVYFSFDGRLSCREKFLKRYSSAKKYIGKMQIKNEKGCKFLPAPAKFLQKEKDMSSEEIELSSTSFISDNSSRPGLSKSKGKAIIMSEPVGEAIIGEVEVNTMFKRKGRKKTSSVWDFFVDVTLANGTKKVKCKLRNAILNKIKGSTITQFLRH</sequence>
<dbReference type="GO" id="GO:0030145">
    <property type="term" value="F:manganese ion binding"/>
    <property type="evidence" value="ECO:0007669"/>
    <property type="project" value="TreeGrafter"/>
</dbReference>
<evidence type="ECO:0000256" key="1">
    <source>
        <dbReference type="ARBA" id="ARBA00008714"/>
    </source>
</evidence>
<dbReference type="InterPro" id="IPR050265">
    <property type="entry name" value="Fe/Mn_Superoxide_Dismutase"/>
</dbReference>
<comment type="caution">
    <text evidence="6">The sequence shown here is derived from an EMBL/GenBank/DDBJ whole genome shotgun (WGS) entry which is preliminary data.</text>
</comment>
<dbReference type="InterPro" id="IPR036314">
    <property type="entry name" value="SOD_C_sf"/>
</dbReference>
<gene>
    <name evidence="6" type="ORF">RJ639_016496</name>
</gene>
<evidence type="ECO:0000256" key="2">
    <source>
        <dbReference type="ARBA" id="ARBA00012682"/>
    </source>
</evidence>
<keyword evidence="4" id="KW-0560">Oxidoreductase</keyword>
<dbReference type="Gene3D" id="3.55.40.20">
    <property type="entry name" value="Iron/manganese superoxide dismutase, C-terminal domain"/>
    <property type="match status" value="1"/>
</dbReference>
<evidence type="ECO:0000313" key="6">
    <source>
        <dbReference type="EMBL" id="KAK3006601.1"/>
    </source>
</evidence>
<dbReference type="AlphaFoldDB" id="A0AA89AN82"/>
<dbReference type="GO" id="GO:0005739">
    <property type="term" value="C:mitochondrion"/>
    <property type="evidence" value="ECO:0007669"/>
    <property type="project" value="TreeGrafter"/>
</dbReference>
<name>A0AA89AN82_9ASTE</name>
<dbReference type="SUPFAM" id="SSF54719">
    <property type="entry name" value="Fe,Mn superoxide dismutase (SOD), C-terminal domain"/>
    <property type="match status" value="1"/>
</dbReference>
<protein>
    <recommendedName>
        <fullName evidence="2">superoxide dismutase</fullName>
        <ecNumber evidence="2">1.15.1.1</ecNumber>
    </recommendedName>
</protein>
<evidence type="ECO:0000256" key="3">
    <source>
        <dbReference type="ARBA" id="ARBA00022723"/>
    </source>
</evidence>
<feature type="domain" description="Manganese/iron superoxide dismutase C-terminal" evidence="5">
    <location>
        <begin position="52"/>
        <end position="106"/>
    </location>
</feature>